<feature type="region of interest" description="Disordered" evidence="4">
    <location>
        <begin position="649"/>
        <end position="669"/>
    </location>
</feature>
<name>A0AAJ0DFQ0_9PEZI</name>
<evidence type="ECO:0000256" key="4">
    <source>
        <dbReference type="SAM" id="MobiDB-lite"/>
    </source>
</evidence>
<evidence type="ECO:0000313" key="6">
    <source>
        <dbReference type="Proteomes" id="UP001271007"/>
    </source>
</evidence>
<evidence type="ECO:0000256" key="3">
    <source>
        <dbReference type="ARBA" id="ARBA00022679"/>
    </source>
</evidence>
<comment type="caution">
    <text evidence="5">The sequence shown here is derived from an EMBL/GenBank/DDBJ whole genome shotgun (WGS) entry which is preliminary data.</text>
</comment>
<dbReference type="SUPFAM" id="SSF100934">
    <property type="entry name" value="Heat shock protein 70kD (HSP70), C-terminal subdomain"/>
    <property type="match status" value="1"/>
</dbReference>
<dbReference type="PANTHER" id="PTHR31306:SF8">
    <property type="entry name" value="GLYCOSYLTRANSFERASE FAMILY 34 PROTEIN"/>
    <property type="match status" value="1"/>
</dbReference>
<feature type="compositionally biased region" description="Polar residues" evidence="4">
    <location>
        <begin position="1"/>
        <end position="13"/>
    </location>
</feature>
<accession>A0AAJ0DFQ0</accession>
<dbReference type="PANTHER" id="PTHR31306">
    <property type="entry name" value="ALPHA-1,6-MANNOSYLTRANSFERASE MNN11-RELATED"/>
    <property type="match status" value="1"/>
</dbReference>
<evidence type="ECO:0008006" key="7">
    <source>
        <dbReference type="Google" id="ProtNLM"/>
    </source>
</evidence>
<dbReference type="AlphaFoldDB" id="A0AAJ0DFQ0"/>
<sequence>MASWGSPTGSYRDSSPNSPVSPLSPSSLPQWLRPSRSRKGTVGHARLKTVLLAAACLALGWVVTSNLGPSDDIFDAEHVSYDTSSSGILDDPSGFGTNRAKEKRPGIIGSELDEEMLEDGRLKKGKEAEKSVSGALAELHSAVSHKIQSWNPYFAKGAKMVDARPYNETAGLKGGKNDSAVGLGGETMREGVSDDERLGARTRIGKISILFSGNSFWERCIRTHERHDKVQGYRLHVLRQQLMDDVWSKPAYILSLLLREMSKPESVRLDWLFWVDADTIILNPNVPIETFLPPPGTEFDDVFLMYSNDWNGLNNGVFPVRVNQWAVRLFSGIVSYRHFRPNEPLQFRDQSAMNSLMQEPEFARHIVQAPQRWFNAYQGEHNETLQPFQVRRGDLLVHFAGVGDREARMHYWLQRAEQHLDDWEVPVKSTSYPQEARDFWHEQGELRKHKADKLVETRNRVAEMLTLTDQRMNDYGDRLNDEQKKGVESARGALQGVLENEKWQNNVEKLEEAMNKLTQAMVPLTSAVTDSNKVLLQAAHKAIFAGEKDLLVNDFDGSQSSNPEMAEISTAVDGLKVLVMAPEAAWNRHDITKATNTVTKARAKLQEKLDAEGAAKKLVEDNSKALADAKAMSQLEADQYSAGQTGFNFTKPKKPQASGSQKAGDLSETVADTVSDSMDGVVVGDTVYETKQKAAGGADGAVADDTAGGAMEKIVDVKVIEIVPEDVQQPTAVAVVGVTVTAPGPVEWVTAFVDIPSEPGEPEATAAEVPDDGTY</sequence>
<dbReference type="GO" id="GO:0000139">
    <property type="term" value="C:Golgi membrane"/>
    <property type="evidence" value="ECO:0007669"/>
    <property type="project" value="TreeGrafter"/>
</dbReference>
<proteinExistence type="inferred from homology"/>
<dbReference type="GO" id="GO:0006487">
    <property type="term" value="P:protein N-linked glycosylation"/>
    <property type="evidence" value="ECO:0007669"/>
    <property type="project" value="TreeGrafter"/>
</dbReference>
<comment type="similarity">
    <text evidence="1">Belongs to the glycosyltransferase 34 family.</text>
</comment>
<dbReference type="Gene3D" id="1.20.1270.10">
    <property type="match status" value="1"/>
</dbReference>
<dbReference type="EMBL" id="JAWDJX010000017">
    <property type="protein sequence ID" value="KAK3053055.1"/>
    <property type="molecule type" value="Genomic_DNA"/>
</dbReference>
<keyword evidence="2" id="KW-0328">Glycosyltransferase</keyword>
<dbReference type="GO" id="GO:0016757">
    <property type="term" value="F:glycosyltransferase activity"/>
    <property type="evidence" value="ECO:0007669"/>
    <property type="project" value="UniProtKB-KW"/>
</dbReference>
<dbReference type="Pfam" id="PF05637">
    <property type="entry name" value="Glyco_transf_34"/>
    <property type="match status" value="1"/>
</dbReference>
<feature type="region of interest" description="Disordered" evidence="4">
    <location>
        <begin position="756"/>
        <end position="775"/>
    </location>
</feature>
<dbReference type="Gene3D" id="3.90.550.10">
    <property type="entry name" value="Spore Coat Polysaccharide Biosynthesis Protein SpsA, Chain A"/>
    <property type="match status" value="1"/>
</dbReference>
<dbReference type="Proteomes" id="UP001271007">
    <property type="component" value="Unassembled WGS sequence"/>
</dbReference>
<feature type="region of interest" description="Disordered" evidence="4">
    <location>
        <begin position="1"/>
        <end position="37"/>
    </location>
</feature>
<organism evidence="5 6">
    <name type="scientific">Extremus antarcticus</name>
    <dbReference type="NCBI Taxonomy" id="702011"/>
    <lineage>
        <taxon>Eukaryota</taxon>
        <taxon>Fungi</taxon>
        <taxon>Dikarya</taxon>
        <taxon>Ascomycota</taxon>
        <taxon>Pezizomycotina</taxon>
        <taxon>Dothideomycetes</taxon>
        <taxon>Dothideomycetidae</taxon>
        <taxon>Mycosphaerellales</taxon>
        <taxon>Extremaceae</taxon>
        <taxon>Extremus</taxon>
    </lineage>
</organism>
<dbReference type="InterPro" id="IPR029048">
    <property type="entry name" value="HSP70_C_sf"/>
</dbReference>
<dbReference type="InterPro" id="IPR029044">
    <property type="entry name" value="Nucleotide-diphossugar_trans"/>
</dbReference>
<gene>
    <name evidence="5" type="ORF">LTR09_005681</name>
</gene>
<dbReference type="SUPFAM" id="SSF53448">
    <property type="entry name" value="Nucleotide-diphospho-sugar transferases"/>
    <property type="match status" value="1"/>
</dbReference>
<keyword evidence="3" id="KW-0808">Transferase</keyword>
<evidence type="ECO:0000256" key="2">
    <source>
        <dbReference type="ARBA" id="ARBA00022676"/>
    </source>
</evidence>
<evidence type="ECO:0000256" key="1">
    <source>
        <dbReference type="ARBA" id="ARBA00005664"/>
    </source>
</evidence>
<reference evidence="5" key="1">
    <citation type="submission" date="2023-04" db="EMBL/GenBank/DDBJ databases">
        <title>Black Yeasts Isolated from many extreme environments.</title>
        <authorList>
            <person name="Coleine C."/>
            <person name="Stajich J.E."/>
            <person name="Selbmann L."/>
        </authorList>
    </citation>
    <scope>NUCLEOTIDE SEQUENCE</scope>
    <source>
        <strain evidence="5">CCFEE 5312</strain>
    </source>
</reference>
<evidence type="ECO:0000313" key="5">
    <source>
        <dbReference type="EMBL" id="KAK3053055.1"/>
    </source>
</evidence>
<protein>
    <recommendedName>
        <fullName evidence="7">Glycosyltransferase family 34 protein</fullName>
    </recommendedName>
</protein>
<dbReference type="InterPro" id="IPR008630">
    <property type="entry name" value="Glyco_trans_34"/>
</dbReference>
<feature type="compositionally biased region" description="Low complexity" evidence="4">
    <location>
        <begin position="14"/>
        <end position="34"/>
    </location>
</feature>
<keyword evidence="6" id="KW-1185">Reference proteome</keyword>